<protein>
    <submittedName>
        <fullName evidence="3">Uncharacterized protein LOC104212793</fullName>
    </submittedName>
</protein>
<keyword evidence="2" id="KW-1185">Reference proteome</keyword>
<dbReference type="AlphaFoldDB" id="A0A1U7V235"/>
<dbReference type="PANTHER" id="PTHR35495">
    <property type="entry name" value="OS06G0679600 PROTEIN"/>
    <property type="match status" value="1"/>
</dbReference>
<evidence type="ECO:0000256" key="1">
    <source>
        <dbReference type="SAM" id="MobiDB-lite"/>
    </source>
</evidence>
<dbReference type="eggNOG" id="ENOG502R81G">
    <property type="taxonomic scope" value="Eukaryota"/>
</dbReference>
<accession>A0A1U7V235</accession>
<dbReference type="PANTHER" id="PTHR35495:SF9">
    <property type="match status" value="1"/>
</dbReference>
<sequence length="104" mass="11663">MKPSTRTRTSRSTTSPPSFHTFLKPGALAQIRYSKISAKSRLKNAQSLFAIYSQQIPLITASSDPLQTMDAIPCFNSSIRFRQPRFIQRKKLTAVAPIFTESNS</sequence>
<proteinExistence type="predicted"/>
<reference evidence="2" key="1">
    <citation type="journal article" date="2013" name="Genome Biol.">
        <title>Reference genomes and transcriptomes of Nicotiana sylvestris and Nicotiana tomentosiformis.</title>
        <authorList>
            <person name="Sierro N."/>
            <person name="Battey J.N."/>
            <person name="Ouadi S."/>
            <person name="Bovet L."/>
            <person name="Goepfert S."/>
            <person name="Bakaher N."/>
            <person name="Peitsch M.C."/>
            <person name="Ivanov N.V."/>
        </authorList>
    </citation>
    <scope>NUCLEOTIDE SEQUENCE [LARGE SCALE GENOMIC DNA]</scope>
</reference>
<evidence type="ECO:0000313" key="2">
    <source>
        <dbReference type="Proteomes" id="UP000189701"/>
    </source>
</evidence>
<evidence type="ECO:0000313" key="3">
    <source>
        <dbReference type="RefSeq" id="XP_009760448.1"/>
    </source>
</evidence>
<organism evidence="2 3">
    <name type="scientific">Nicotiana sylvestris</name>
    <name type="common">Wood tobacco</name>
    <name type="synonym">South American tobacco</name>
    <dbReference type="NCBI Taxonomy" id="4096"/>
    <lineage>
        <taxon>Eukaryota</taxon>
        <taxon>Viridiplantae</taxon>
        <taxon>Streptophyta</taxon>
        <taxon>Embryophyta</taxon>
        <taxon>Tracheophyta</taxon>
        <taxon>Spermatophyta</taxon>
        <taxon>Magnoliopsida</taxon>
        <taxon>eudicotyledons</taxon>
        <taxon>Gunneridae</taxon>
        <taxon>Pentapetalae</taxon>
        <taxon>asterids</taxon>
        <taxon>lamiids</taxon>
        <taxon>Solanales</taxon>
        <taxon>Solanaceae</taxon>
        <taxon>Nicotianoideae</taxon>
        <taxon>Nicotianeae</taxon>
        <taxon>Nicotiana</taxon>
    </lineage>
</organism>
<gene>
    <name evidence="3" type="primary">LOC104212793</name>
</gene>
<reference evidence="3" key="2">
    <citation type="submission" date="2025-08" db="UniProtKB">
        <authorList>
            <consortium name="RefSeq"/>
        </authorList>
    </citation>
    <scope>IDENTIFICATION</scope>
    <source>
        <tissue evidence="3">Leaf</tissue>
    </source>
</reference>
<dbReference type="Proteomes" id="UP000189701">
    <property type="component" value="Unplaced"/>
</dbReference>
<name>A0A1U7V235_NICSY</name>
<feature type="region of interest" description="Disordered" evidence="1">
    <location>
        <begin position="1"/>
        <end position="21"/>
    </location>
</feature>
<feature type="compositionally biased region" description="Low complexity" evidence="1">
    <location>
        <begin position="1"/>
        <end position="18"/>
    </location>
</feature>
<dbReference type="RefSeq" id="XP_009760448.1">
    <property type="nucleotide sequence ID" value="XM_009762146.1"/>
</dbReference>